<reference evidence="2 3" key="1">
    <citation type="journal article" date="2017" name="Antonie Van Leeuwenhoek">
        <title>Phylogenomic resolution of the bacterial genus Pantoea and its relationship with Erwinia and Tatumella.</title>
        <authorList>
            <person name="Palmer M."/>
            <person name="Steenkamp E.T."/>
            <person name="Coetzee M.P."/>
            <person name="Chan W.Y."/>
            <person name="van Zyl E."/>
            <person name="De Maayer P."/>
            <person name="Coutinho T.A."/>
            <person name="Blom J."/>
            <person name="Smits T.H."/>
            <person name="Duffy B."/>
            <person name="Venter S.N."/>
        </authorList>
    </citation>
    <scope>NUCLEOTIDE SEQUENCE [LARGE SCALE GENOMIC DNA]</scope>
    <source>
        <strain evidence="2 3">LMG 24534</strain>
    </source>
</reference>
<dbReference type="Gene3D" id="3.40.710.10">
    <property type="entry name" value="DD-peptidase/beta-lactamase superfamily"/>
    <property type="match status" value="1"/>
</dbReference>
<dbReference type="InterPro" id="IPR012338">
    <property type="entry name" value="Beta-lactam/transpept-like"/>
</dbReference>
<dbReference type="EMBL" id="MLFN01000036">
    <property type="protein sequence ID" value="ORM52157.1"/>
    <property type="molecule type" value="Genomic_DNA"/>
</dbReference>
<dbReference type="Proteomes" id="UP000193933">
    <property type="component" value="Unassembled WGS sequence"/>
</dbReference>
<dbReference type="AlphaFoldDB" id="A0A1X1BUL9"/>
<comment type="caution">
    <text evidence="2">The sequence shown here is derived from an EMBL/GenBank/DDBJ whole genome shotgun (WGS) entry which is preliminary data.</text>
</comment>
<evidence type="ECO:0000256" key="1">
    <source>
        <dbReference type="SAM" id="SignalP"/>
    </source>
</evidence>
<protein>
    <submittedName>
        <fullName evidence="2">Uncharacterized protein</fullName>
    </submittedName>
</protein>
<keyword evidence="1" id="KW-0732">Signal</keyword>
<feature type="signal peptide" evidence="1">
    <location>
        <begin position="1"/>
        <end position="29"/>
    </location>
</feature>
<dbReference type="SUPFAM" id="SSF56601">
    <property type="entry name" value="beta-lactamase/transpeptidase-like"/>
    <property type="match status" value="1"/>
</dbReference>
<organism evidence="2 3">
    <name type="scientific">Pantoea conspicua</name>
    <dbReference type="NCBI Taxonomy" id="472705"/>
    <lineage>
        <taxon>Bacteria</taxon>
        <taxon>Pseudomonadati</taxon>
        <taxon>Pseudomonadota</taxon>
        <taxon>Gammaproteobacteria</taxon>
        <taxon>Enterobacterales</taxon>
        <taxon>Erwiniaceae</taxon>
        <taxon>Pantoea</taxon>
    </lineage>
</organism>
<feature type="chain" id="PRO_5012552416" evidence="1">
    <location>
        <begin position="30"/>
        <end position="175"/>
    </location>
</feature>
<evidence type="ECO:0000313" key="3">
    <source>
        <dbReference type="Proteomes" id="UP000193933"/>
    </source>
</evidence>
<sequence length="175" mass="19674">MALRRGRTAHGRRRRSLILLWPAITLSLADCGTLSQTSALVGDRVYLTHTTFRENVDDIVRHYMQQKQVPGISIAIIHRRGPAQFYAYGVTDRVAGQQITWQVGYIGGYASFIGYDRANGNAIVVLQNGATIQALRCWSIWQLRIEWSDSNRCAVKRIASSFLTLSFDERGTVSL</sequence>
<proteinExistence type="predicted"/>
<accession>A0A1X1BUL9</accession>
<name>A0A1X1BUL9_9GAMM</name>
<keyword evidence="3" id="KW-1185">Reference proteome</keyword>
<dbReference type="STRING" id="472705.GCA_001743465_02344"/>
<evidence type="ECO:0000313" key="2">
    <source>
        <dbReference type="EMBL" id="ORM52157.1"/>
    </source>
</evidence>
<gene>
    <name evidence="2" type="ORF">HA41_12805</name>
</gene>